<proteinExistence type="inferred from homology"/>
<dbReference type="InterPro" id="IPR057666">
    <property type="entry name" value="DrpA_SLOG"/>
</dbReference>
<evidence type="ECO:0000313" key="4">
    <source>
        <dbReference type="EMBL" id="MEL0612352.1"/>
    </source>
</evidence>
<keyword evidence="5" id="KW-1185">Reference proteome</keyword>
<dbReference type="InterPro" id="IPR036388">
    <property type="entry name" value="WH-like_DNA-bd_sf"/>
</dbReference>
<dbReference type="PANTHER" id="PTHR43022">
    <property type="entry name" value="PROTEIN SMF"/>
    <property type="match status" value="1"/>
</dbReference>
<evidence type="ECO:0000259" key="2">
    <source>
        <dbReference type="Pfam" id="PF02481"/>
    </source>
</evidence>
<dbReference type="NCBIfam" id="TIGR00732">
    <property type="entry name" value="dprA"/>
    <property type="match status" value="1"/>
</dbReference>
<dbReference type="SUPFAM" id="SSF102405">
    <property type="entry name" value="MCP/YpsA-like"/>
    <property type="match status" value="1"/>
</dbReference>
<dbReference type="Proteomes" id="UP001379949">
    <property type="component" value="Unassembled WGS sequence"/>
</dbReference>
<organism evidence="4 5">
    <name type="scientific">Marinomonas arenicola</name>
    <dbReference type="NCBI Taxonomy" id="569601"/>
    <lineage>
        <taxon>Bacteria</taxon>
        <taxon>Pseudomonadati</taxon>
        <taxon>Pseudomonadota</taxon>
        <taxon>Gammaproteobacteria</taxon>
        <taxon>Oceanospirillales</taxon>
        <taxon>Oceanospirillaceae</taxon>
        <taxon>Marinomonas</taxon>
    </lineage>
</organism>
<dbReference type="Gene3D" id="1.10.10.10">
    <property type="entry name" value="Winged helix-like DNA-binding domain superfamily/Winged helix DNA-binding domain"/>
    <property type="match status" value="1"/>
</dbReference>
<feature type="domain" description="DprA winged helix" evidence="3">
    <location>
        <begin position="390"/>
        <end position="450"/>
    </location>
</feature>
<dbReference type="PANTHER" id="PTHR43022:SF1">
    <property type="entry name" value="PROTEIN SMF"/>
    <property type="match status" value="1"/>
</dbReference>
<dbReference type="Pfam" id="PF02481">
    <property type="entry name" value="DNA_processg_A"/>
    <property type="match status" value="1"/>
</dbReference>
<sequence>MTTSSRLLGGLNHEDWLSLSFLSGIGPARLSRLFTYFDQLDRMQETDLLSETDAQPFPDQVNYELLRHLKWPDVTAREAMTYLDHQTLSSEQAEKKRLSLDWLADDHHHFLLQSDPLYPNELKEISVAPAFLYVDGALASFALPKLGIVGARHCTGYGREITRQLASQVARQGISVVSGGARGIDTAAHQGALEAAITPTIVVMGTGLFMHYPKQNKGLFQEVLAQGGCLVSEYPLMTEVRPHLFPPRNRIISGLSMGVLVTEASPKSGSLISANYAVQQNREVFALPGRVKDAQAEGCHQLIRQGAILVRHAEDILDEILPASRLQNGATTGTKVTKSTEKKSIKGGNNRRIVSRETLLKQAAGQTKRQSAEEAANTKDTAFSLIEIHPKKALPAHLSGNARTVAALLETESQAMDFDALVRHTQLAAPSMMQVLMELELCQCIENRHGVYVRC</sequence>
<gene>
    <name evidence="4" type="primary">dprA</name>
    <name evidence="4" type="ORF">V6242_04285</name>
</gene>
<accession>A0ABU9G1J6</accession>
<dbReference type="RefSeq" id="WP_341566394.1">
    <property type="nucleotide sequence ID" value="NZ_JBAKAR010000002.1"/>
</dbReference>
<dbReference type="InterPro" id="IPR003488">
    <property type="entry name" value="DprA"/>
</dbReference>
<comment type="similarity">
    <text evidence="1">Belongs to the DprA/Smf family.</text>
</comment>
<evidence type="ECO:0000256" key="1">
    <source>
        <dbReference type="ARBA" id="ARBA00006525"/>
    </source>
</evidence>
<dbReference type="Pfam" id="PF17782">
    <property type="entry name" value="WHD_DprA"/>
    <property type="match status" value="1"/>
</dbReference>
<dbReference type="Gene3D" id="3.40.50.450">
    <property type="match status" value="1"/>
</dbReference>
<comment type="caution">
    <text evidence="4">The sequence shown here is derived from an EMBL/GenBank/DDBJ whole genome shotgun (WGS) entry which is preliminary data.</text>
</comment>
<feature type="domain" description="Smf/DprA SLOG" evidence="2">
    <location>
        <begin position="110"/>
        <end position="320"/>
    </location>
</feature>
<name>A0ABU9G1J6_9GAMM</name>
<dbReference type="InterPro" id="IPR041614">
    <property type="entry name" value="DprA_WH"/>
</dbReference>
<reference evidence="4 5" key="1">
    <citation type="submission" date="2024-02" db="EMBL/GenBank/DDBJ databases">
        <title>Bacteria isolated from the canopy kelp, Nereocystis luetkeana.</title>
        <authorList>
            <person name="Pfister C.A."/>
            <person name="Younker I.T."/>
            <person name="Light S.H."/>
        </authorList>
    </citation>
    <scope>NUCLEOTIDE SEQUENCE [LARGE SCALE GENOMIC DNA]</scope>
    <source>
        <strain evidence="4 5">TI.4.07</strain>
    </source>
</reference>
<protein>
    <submittedName>
        <fullName evidence="4">DNA-processing protein DprA</fullName>
    </submittedName>
</protein>
<evidence type="ECO:0000259" key="3">
    <source>
        <dbReference type="Pfam" id="PF17782"/>
    </source>
</evidence>
<dbReference type="EMBL" id="JBAKAR010000002">
    <property type="protein sequence ID" value="MEL0612352.1"/>
    <property type="molecule type" value="Genomic_DNA"/>
</dbReference>
<evidence type="ECO:0000313" key="5">
    <source>
        <dbReference type="Proteomes" id="UP001379949"/>
    </source>
</evidence>